<evidence type="ECO:0000256" key="2">
    <source>
        <dbReference type="ARBA" id="ARBA00022603"/>
    </source>
</evidence>
<sequence length="498" mass="56565">MGDDCQAFVKWFQNKGGTVDLTSMELTYFPASEGGRGAVALKDLEEGHILFSIPREVTMSTRTSSLPSLFGMENWHRFGLDEGWSGLILSMMWETAQGPKSKWAEYLHVLPTSFDTPMFWDDKDLEELRGTSIIQKLGKEDAEKDYQSKLKPALESRPDLFPPAGSETYYSYKIYHVMGSRILSRSFNTEKWQRREEGEGEELQGDTSMGSAMDIDEHEVKGSELHSQSRRESESSDEEEDGDDEPSDPSDTAMVPMADMLNARYEHANASLFYEENVLNMVTTQPIKAGDQIWNTYSDLPNSELLRRYGHVDWLPLENGEQGNPGDVVEIPATVVVDAVKEIHTTMAEDRFTQRIDWWLEEGGDDIFDFGWEVEYPEAVFSLIRLLLLSDSEWEKAREKSKLPKPKPDAEVLTVLQNALTRRLDEYSTSIKDDESLLQRDDLRLNLRNAVIVRLGEKKILDAILAKVGTDIAAAYGKRPKRKLEPQSEAKGGKKSRR</sequence>
<dbReference type="InterPro" id="IPR036464">
    <property type="entry name" value="Rubisco_LSMT_subst-bd_sf"/>
</dbReference>
<dbReference type="GO" id="GO:0016279">
    <property type="term" value="F:protein-lysine N-methyltransferase activity"/>
    <property type="evidence" value="ECO:0007669"/>
    <property type="project" value="UniProtKB-UniRule"/>
</dbReference>
<dbReference type="PIRSF" id="PIRSF011771">
    <property type="entry name" value="RMS1_SET"/>
    <property type="match status" value="1"/>
</dbReference>
<proteinExistence type="inferred from homology"/>
<dbReference type="Pfam" id="PF09273">
    <property type="entry name" value="Rubis-subs-bind"/>
    <property type="match status" value="1"/>
</dbReference>
<feature type="compositionally biased region" description="Basic and acidic residues" evidence="7">
    <location>
        <begin position="219"/>
        <end position="234"/>
    </location>
</feature>
<feature type="region of interest" description="Disordered" evidence="7">
    <location>
        <begin position="477"/>
        <end position="498"/>
    </location>
</feature>
<feature type="compositionally biased region" description="Acidic residues" evidence="7">
    <location>
        <begin position="235"/>
        <end position="248"/>
    </location>
</feature>
<evidence type="ECO:0000256" key="4">
    <source>
        <dbReference type="ARBA" id="ARBA00022691"/>
    </source>
</evidence>
<feature type="domain" description="SET" evidence="8">
    <location>
        <begin position="22"/>
        <end position="298"/>
    </location>
</feature>
<keyword evidence="5 6" id="KW-0539">Nucleus</keyword>
<dbReference type="EC" id="2.1.1.-" evidence="6"/>
<gene>
    <name evidence="9" type="ORF">FA13DRAFT_1630936</name>
</gene>
<dbReference type="InterPro" id="IPR044430">
    <property type="entry name" value="SETD6_SET"/>
</dbReference>
<reference evidence="9 10" key="1">
    <citation type="journal article" date="2019" name="Nat. Ecol. Evol.">
        <title>Megaphylogeny resolves global patterns of mushroom evolution.</title>
        <authorList>
            <person name="Varga T."/>
            <person name="Krizsan K."/>
            <person name="Foldi C."/>
            <person name="Dima B."/>
            <person name="Sanchez-Garcia M."/>
            <person name="Sanchez-Ramirez S."/>
            <person name="Szollosi G.J."/>
            <person name="Szarkandi J.G."/>
            <person name="Papp V."/>
            <person name="Albert L."/>
            <person name="Andreopoulos W."/>
            <person name="Angelini C."/>
            <person name="Antonin V."/>
            <person name="Barry K.W."/>
            <person name="Bougher N.L."/>
            <person name="Buchanan P."/>
            <person name="Buyck B."/>
            <person name="Bense V."/>
            <person name="Catcheside P."/>
            <person name="Chovatia M."/>
            <person name="Cooper J."/>
            <person name="Damon W."/>
            <person name="Desjardin D."/>
            <person name="Finy P."/>
            <person name="Geml J."/>
            <person name="Haridas S."/>
            <person name="Hughes K."/>
            <person name="Justo A."/>
            <person name="Karasinski D."/>
            <person name="Kautmanova I."/>
            <person name="Kiss B."/>
            <person name="Kocsube S."/>
            <person name="Kotiranta H."/>
            <person name="LaButti K.M."/>
            <person name="Lechner B.E."/>
            <person name="Liimatainen K."/>
            <person name="Lipzen A."/>
            <person name="Lukacs Z."/>
            <person name="Mihaltcheva S."/>
            <person name="Morgado L.N."/>
            <person name="Niskanen T."/>
            <person name="Noordeloos M.E."/>
            <person name="Ohm R.A."/>
            <person name="Ortiz-Santana B."/>
            <person name="Ovrebo C."/>
            <person name="Racz N."/>
            <person name="Riley R."/>
            <person name="Savchenko A."/>
            <person name="Shiryaev A."/>
            <person name="Soop K."/>
            <person name="Spirin V."/>
            <person name="Szebenyi C."/>
            <person name="Tomsovsky M."/>
            <person name="Tulloss R.E."/>
            <person name="Uehling J."/>
            <person name="Grigoriev I.V."/>
            <person name="Vagvolgyi C."/>
            <person name="Papp T."/>
            <person name="Martin F.M."/>
            <person name="Miettinen O."/>
            <person name="Hibbett D.S."/>
            <person name="Nagy L.G."/>
        </authorList>
    </citation>
    <scope>NUCLEOTIDE SEQUENCE [LARGE SCALE GENOMIC DNA]</scope>
    <source>
        <strain evidence="9 10">FP101781</strain>
    </source>
</reference>
<dbReference type="GO" id="GO:0032259">
    <property type="term" value="P:methylation"/>
    <property type="evidence" value="ECO:0007669"/>
    <property type="project" value="UniProtKB-KW"/>
</dbReference>
<dbReference type="InterPro" id="IPR001214">
    <property type="entry name" value="SET_dom"/>
</dbReference>
<evidence type="ECO:0000256" key="5">
    <source>
        <dbReference type="ARBA" id="ARBA00023242"/>
    </source>
</evidence>
<accession>A0A4Y7T885</accession>
<dbReference type="STRING" id="71717.A0A4Y7T885"/>
<organism evidence="9 10">
    <name type="scientific">Coprinellus micaceus</name>
    <name type="common">Glistening ink-cap mushroom</name>
    <name type="synonym">Coprinus micaceus</name>
    <dbReference type="NCBI Taxonomy" id="71717"/>
    <lineage>
        <taxon>Eukaryota</taxon>
        <taxon>Fungi</taxon>
        <taxon>Dikarya</taxon>
        <taxon>Basidiomycota</taxon>
        <taxon>Agaricomycotina</taxon>
        <taxon>Agaricomycetes</taxon>
        <taxon>Agaricomycetidae</taxon>
        <taxon>Agaricales</taxon>
        <taxon>Agaricineae</taxon>
        <taxon>Psathyrellaceae</taxon>
        <taxon>Coprinellus</taxon>
    </lineage>
</organism>
<feature type="region of interest" description="Disordered" evidence="7">
    <location>
        <begin position="193"/>
        <end position="212"/>
    </location>
</feature>
<dbReference type="AlphaFoldDB" id="A0A4Y7T885"/>
<evidence type="ECO:0000259" key="8">
    <source>
        <dbReference type="PROSITE" id="PS50280"/>
    </source>
</evidence>
<evidence type="ECO:0000256" key="1">
    <source>
        <dbReference type="ARBA" id="ARBA00004123"/>
    </source>
</evidence>
<evidence type="ECO:0000256" key="6">
    <source>
        <dbReference type="PIRNR" id="PIRNR011771"/>
    </source>
</evidence>
<keyword evidence="4 6" id="KW-0949">S-adenosyl-L-methionine</keyword>
<dbReference type="InterPro" id="IPR011383">
    <property type="entry name" value="N-lys_methylase_SETD6"/>
</dbReference>
<evidence type="ECO:0000313" key="10">
    <source>
        <dbReference type="Proteomes" id="UP000298030"/>
    </source>
</evidence>
<feature type="compositionally biased region" description="Basic and acidic residues" evidence="7">
    <location>
        <begin position="483"/>
        <end position="492"/>
    </location>
</feature>
<dbReference type="PROSITE" id="PS50280">
    <property type="entry name" value="SET"/>
    <property type="match status" value="1"/>
</dbReference>
<name>A0A4Y7T885_COPMI</name>
<dbReference type="SUPFAM" id="SSF81822">
    <property type="entry name" value="RuBisCo LSMT C-terminal, substrate-binding domain"/>
    <property type="match status" value="1"/>
</dbReference>
<comment type="caution">
    <text evidence="9">The sequence shown here is derived from an EMBL/GenBank/DDBJ whole genome shotgun (WGS) entry which is preliminary data.</text>
</comment>
<dbReference type="InterPro" id="IPR015353">
    <property type="entry name" value="Rubisco_LSMT_subst-bd"/>
</dbReference>
<dbReference type="CDD" id="cd19178">
    <property type="entry name" value="SET_SETD6"/>
    <property type="match status" value="1"/>
</dbReference>
<dbReference type="SUPFAM" id="SSF82199">
    <property type="entry name" value="SET domain"/>
    <property type="match status" value="1"/>
</dbReference>
<dbReference type="OrthoDB" id="341421at2759"/>
<keyword evidence="2 6" id="KW-0489">Methyltransferase</keyword>
<keyword evidence="3 6" id="KW-0808">Transferase</keyword>
<comment type="function">
    <text evidence="6">S-adenosyl-L-methionine-dependent protein-lysine N-methyltransferase that monomethylates 60S ribosomal protein L42.</text>
</comment>
<dbReference type="EMBL" id="QPFP01000023">
    <property type="protein sequence ID" value="TEB30373.1"/>
    <property type="molecule type" value="Genomic_DNA"/>
</dbReference>
<feature type="region of interest" description="Disordered" evidence="7">
    <location>
        <begin position="219"/>
        <end position="254"/>
    </location>
</feature>
<comment type="subcellular location">
    <subcellularLocation>
        <location evidence="1 6">Nucleus</location>
    </subcellularLocation>
</comment>
<dbReference type="Proteomes" id="UP000298030">
    <property type="component" value="Unassembled WGS sequence"/>
</dbReference>
<dbReference type="PANTHER" id="PTHR13271">
    <property type="entry name" value="UNCHARACTERIZED PUTATIVE METHYLTRANSFERASE"/>
    <property type="match status" value="1"/>
</dbReference>
<dbReference type="GO" id="GO:0005634">
    <property type="term" value="C:nucleus"/>
    <property type="evidence" value="ECO:0007669"/>
    <property type="project" value="UniProtKB-SubCell"/>
</dbReference>
<keyword evidence="10" id="KW-1185">Reference proteome</keyword>
<evidence type="ECO:0000256" key="3">
    <source>
        <dbReference type="ARBA" id="ARBA00022679"/>
    </source>
</evidence>
<dbReference type="PANTHER" id="PTHR13271:SF34">
    <property type="entry name" value="N-LYSINE METHYLTRANSFERASE SETD6"/>
    <property type="match status" value="1"/>
</dbReference>
<protein>
    <recommendedName>
        <fullName evidence="6">Ribosomal lysine N-methyltransferase 4</fullName>
        <ecNumber evidence="6">2.1.1.-</ecNumber>
    </recommendedName>
</protein>
<evidence type="ECO:0000313" key="9">
    <source>
        <dbReference type="EMBL" id="TEB30373.1"/>
    </source>
</evidence>
<dbReference type="InterPro" id="IPR050600">
    <property type="entry name" value="SETD3_SETD6_MTase"/>
</dbReference>
<dbReference type="InterPro" id="IPR046341">
    <property type="entry name" value="SET_dom_sf"/>
</dbReference>
<dbReference type="Gene3D" id="3.90.1410.10">
    <property type="entry name" value="set domain protein methyltransferase, domain 1"/>
    <property type="match status" value="1"/>
</dbReference>
<comment type="similarity">
    <text evidence="6">Belongs to the class V-like SAM-binding methyltransferase superfamily. Histone-lysine methyltransferase family. SETD6 subfamily.</text>
</comment>
<evidence type="ECO:0000256" key="7">
    <source>
        <dbReference type="SAM" id="MobiDB-lite"/>
    </source>
</evidence>
<dbReference type="Gene3D" id="3.90.1420.10">
    <property type="entry name" value="Rubisco LSMT, substrate-binding domain"/>
    <property type="match status" value="1"/>
</dbReference>